<evidence type="ECO:0000256" key="7">
    <source>
        <dbReference type="ARBA" id="ARBA00023239"/>
    </source>
</evidence>
<evidence type="ECO:0000256" key="10">
    <source>
        <dbReference type="HAMAP-Rule" id="MF_00278"/>
    </source>
</evidence>
<keyword evidence="13" id="KW-1185">Reference proteome</keyword>
<evidence type="ECO:0000256" key="9">
    <source>
        <dbReference type="ARBA" id="ARBA00049534"/>
    </source>
</evidence>
<keyword evidence="3 10" id="KW-0028">Amino-acid biosynthesis</keyword>
<dbReference type="Pfam" id="PF00117">
    <property type="entry name" value="GATase"/>
    <property type="match status" value="1"/>
</dbReference>
<gene>
    <name evidence="10 12" type="primary">hisH</name>
    <name evidence="12" type="ORF">NG799_19685</name>
</gene>
<evidence type="ECO:0000313" key="13">
    <source>
        <dbReference type="Proteomes" id="UP001525890"/>
    </source>
</evidence>
<dbReference type="EMBL" id="JAMXFF010000033">
    <property type="protein sequence ID" value="MCT7968533.1"/>
    <property type="molecule type" value="Genomic_DNA"/>
</dbReference>
<dbReference type="PANTHER" id="PTHR42701:SF1">
    <property type="entry name" value="IMIDAZOLE GLYCEROL PHOSPHATE SYNTHASE SUBUNIT HISH"/>
    <property type="match status" value="1"/>
</dbReference>
<dbReference type="EC" id="3.5.1.2" evidence="10"/>
<evidence type="ECO:0000256" key="2">
    <source>
        <dbReference type="ARBA" id="ARBA00011152"/>
    </source>
</evidence>
<dbReference type="InterPro" id="IPR010139">
    <property type="entry name" value="Imidazole-glycPsynth_HisH"/>
</dbReference>
<dbReference type="NCBIfam" id="TIGR01855">
    <property type="entry name" value="IMP_synth_hisH"/>
    <property type="match status" value="1"/>
</dbReference>
<dbReference type="EC" id="4.3.2.10" evidence="10"/>
<dbReference type="Gene3D" id="3.40.50.880">
    <property type="match status" value="1"/>
</dbReference>
<evidence type="ECO:0000256" key="4">
    <source>
        <dbReference type="ARBA" id="ARBA00022801"/>
    </source>
</evidence>
<dbReference type="SUPFAM" id="SSF52317">
    <property type="entry name" value="Class I glutamine amidotransferase-like"/>
    <property type="match status" value="1"/>
</dbReference>
<accession>A0ABT2MUV7</accession>
<dbReference type="PROSITE" id="PS51274">
    <property type="entry name" value="GATASE_COBBQ"/>
    <property type="match status" value="1"/>
</dbReference>
<comment type="subunit">
    <text evidence="2 10">Heterodimer of HisH and HisF.</text>
</comment>
<dbReference type="Proteomes" id="UP001525890">
    <property type="component" value="Unassembled WGS sequence"/>
</dbReference>
<dbReference type="CDD" id="cd01748">
    <property type="entry name" value="GATase1_IGP_Synthase"/>
    <property type="match status" value="1"/>
</dbReference>
<dbReference type="InterPro" id="IPR017926">
    <property type="entry name" value="GATASE"/>
</dbReference>
<keyword evidence="6 10" id="KW-0368">Histidine biosynthesis</keyword>
<sequence>MKQHIIVVDYGAGNLWSVLNAIRYLGSEANISSDPGQIRVADCLILPGVGSFRKAMETLRHSRLDQAILESVQSRGCKILGICLGMQLLGSHGTEDGDTPGLGLIPNRVDRFTNPELMGNKVPHIGFNTVKFTECKGLFANLTDEADFYFVHSYRMLPDGLQGRSATCYYGVEFLAGFEIGNICGTQFHPEKSQTNGLMLLKNFLKL</sequence>
<dbReference type="PANTHER" id="PTHR42701">
    <property type="entry name" value="IMIDAZOLE GLYCEROL PHOSPHATE SYNTHASE SUBUNIT HISH"/>
    <property type="match status" value="1"/>
</dbReference>
<evidence type="ECO:0000256" key="1">
    <source>
        <dbReference type="ARBA" id="ARBA00005091"/>
    </source>
</evidence>
<comment type="subcellular location">
    <subcellularLocation>
        <location evidence="10">Cytoplasm</location>
    </subcellularLocation>
</comment>
<keyword evidence="5 10" id="KW-0315">Glutamine amidotransferase</keyword>
<dbReference type="RefSeq" id="WP_368008048.1">
    <property type="nucleotide sequence ID" value="NZ_JAMXFF010000033.1"/>
</dbReference>
<dbReference type="HAMAP" id="MF_00278">
    <property type="entry name" value="HisH"/>
    <property type="match status" value="1"/>
</dbReference>
<reference evidence="12 13" key="1">
    <citation type="journal article" date="2022" name="Front. Microbiol.">
        <title>High genomic differentiation and limited gene flow indicate recent cryptic speciation within the genus Laspinema (cyanobacteria).</title>
        <authorList>
            <person name="Stanojkovic A."/>
            <person name="Skoupy S."/>
            <person name="Skaloud P."/>
            <person name="Dvorak P."/>
        </authorList>
    </citation>
    <scope>NUCLEOTIDE SEQUENCE [LARGE SCALE GENOMIC DNA]</scope>
    <source>
        <strain evidence="12 13">D2a</strain>
    </source>
</reference>
<keyword evidence="4 10" id="KW-0378">Hydrolase</keyword>
<comment type="catalytic activity">
    <reaction evidence="8 10">
        <text>5-[(5-phospho-1-deoxy-D-ribulos-1-ylimino)methylamino]-1-(5-phospho-beta-D-ribosyl)imidazole-4-carboxamide + L-glutamine = D-erythro-1-(imidazol-4-yl)glycerol 3-phosphate + 5-amino-1-(5-phospho-beta-D-ribosyl)imidazole-4-carboxamide + L-glutamate + H(+)</text>
        <dbReference type="Rhea" id="RHEA:24793"/>
        <dbReference type="ChEBI" id="CHEBI:15378"/>
        <dbReference type="ChEBI" id="CHEBI:29985"/>
        <dbReference type="ChEBI" id="CHEBI:58278"/>
        <dbReference type="ChEBI" id="CHEBI:58359"/>
        <dbReference type="ChEBI" id="CHEBI:58475"/>
        <dbReference type="ChEBI" id="CHEBI:58525"/>
        <dbReference type="EC" id="4.3.2.10"/>
    </reaction>
</comment>
<organism evidence="12 13">
    <name type="scientific">Laspinema palackyanum D2a</name>
    <dbReference type="NCBI Taxonomy" id="2953684"/>
    <lineage>
        <taxon>Bacteria</taxon>
        <taxon>Bacillati</taxon>
        <taxon>Cyanobacteriota</taxon>
        <taxon>Cyanophyceae</taxon>
        <taxon>Oscillatoriophycideae</taxon>
        <taxon>Oscillatoriales</taxon>
        <taxon>Laspinemataceae</taxon>
        <taxon>Laspinema</taxon>
        <taxon>Laspinema palackyanum</taxon>
    </lineage>
</organism>
<evidence type="ECO:0000256" key="6">
    <source>
        <dbReference type="ARBA" id="ARBA00023102"/>
    </source>
</evidence>
<feature type="active site" evidence="10">
    <location>
        <position position="191"/>
    </location>
</feature>
<comment type="caution">
    <text evidence="12">The sequence shown here is derived from an EMBL/GenBank/DDBJ whole genome shotgun (WGS) entry which is preliminary data.</text>
</comment>
<dbReference type="InterPro" id="IPR029062">
    <property type="entry name" value="Class_I_gatase-like"/>
</dbReference>
<evidence type="ECO:0000259" key="11">
    <source>
        <dbReference type="Pfam" id="PF00117"/>
    </source>
</evidence>
<comment type="pathway">
    <text evidence="1 10">Amino-acid biosynthesis; L-histidine biosynthesis; L-histidine from 5-phospho-alpha-D-ribose 1-diphosphate: step 5/9.</text>
</comment>
<evidence type="ECO:0000256" key="5">
    <source>
        <dbReference type="ARBA" id="ARBA00022962"/>
    </source>
</evidence>
<evidence type="ECO:0000256" key="8">
    <source>
        <dbReference type="ARBA" id="ARBA00047838"/>
    </source>
</evidence>
<proteinExistence type="inferred from homology"/>
<comment type="function">
    <text evidence="10">IGPS catalyzes the conversion of PRFAR and glutamine to IGP, AICAR and glutamate. The HisH subunit catalyzes the hydrolysis of glutamine to glutamate and ammonia as part of the synthesis of IGP and AICAR. The resulting ammonia molecule is channeled to the active site of HisF.</text>
</comment>
<comment type="catalytic activity">
    <reaction evidence="9 10">
        <text>L-glutamine + H2O = L-glutamate + NH4(+)</text>
        <dbReference type="Rhea" id="RHEA:15889"/>
        <dbReference type="ChEBI" id="CHEBI:15377"/>
        <dbReference type="ChEBI" id="CHEBI:28938"/>
        <dbReference type="ChEBI" id="CHEBI:29985"/>
        <dbReference type="ChEBI" id="CHEBI:58359"/>
        <dbReference type="EC" id="3.5.1.2"/>
    </reaction>
</comment>
<dbReference type="GO" id="GO:0016829">
    <property type="term" value="F:lyase activity"/>
    <property type="evidence" value="ECO:0007669"/>
    <property type="project" value="UniProtKB-KW"/>
</dbReference>
<keyword evidence="7 10" id="KW-0456">Lyase</keyword>
<keyword evidence="10" id="KW-0963">Cytoplasm</keyword>
<evidence type="ECO:0000313" key="12">
    <source>
        <dbReference type="EMBL" id="MCT7968533.1"/>
    </source>
</evidence>
<feature type="active site" evidence="10">
    <location>
        <position position="189"/>
    </location>
</feature>
<feature type="active site" description="Nucleophile" evidence="10">
    <location>
        <position position="83"/>
    </location>
</feature>
<protein>
    <recommendedName>
        <fullName evidence="10">Imidazole glycerol phosphate synthase subunit HisH</fullName>
        <ecNumber evidence="10">4.3.2.10</ecNumber>
    </recommendedName>
    <alternativeName>
        <fullName evidence="10">IGP synthase glutaminase subunit</fullName>
        <ecNumber evidence="10">3.5.1.2</ecNumber>
    </alternativeName>
    <alternativeName>
        <fullName evidence="10">IGP synthase subunit HisH</fullName>
    </alternativeName>
    <alternativeName>
        <fullName evidence="10">ImGP synthase subunit HisH</fullName>
        <shortName evidence="10">IGPS subunit HisH</shortName>
    </alternativeName>
</protein>
<dbReference type="PIRSF" id="PIRSF000495">
    <property type="entry name" value="Amidotransf_hisH"/>
    <property type="match status" value="1"/>
</dbReference>
<feature type="domain" description="Glutamine amidotransferase" evidence="11">
    <location>
        <begin position="7"/>
        <end position="205"/>
    </location>
</feature>
<dbReference type="PROSITE" id="PS51273">
    <property type="entry name" value="GATASE_TYPE_1"/>
    <property type="match status" value="1"/>
</dbReference>
<evidence type="ECO:0000256" key="3">
    <source>
        <dbReference type="ARBA" id="ARBA00022605"/>
    </source>
</evidence>
<name>A0ABT2MUV7_9CYAN</name>